<evidence type="ECO:0000256" key="1">
    <source>
        <dbReference type="ARBA" id="ARBA00004141"/>
    </source>
</evidence>
<gene>
    <name evidence="7" type="ORF">PPNO1_LOCUS3835</name>
</gene>
<dbReference type="InterPro" id="IPR015943">
    <property type="entry name" value="WD40/YVTN_repeat-like_dom_sf"/>
</dbReference>
<evidence type="ECO:0000313" key="7">
    <source>
        <dbReference type="EMBL" id="CAI4214103.1"/>
    </source>
</evidence>
<dbReference type="InterPro" id="IPR019405">
    <property type="entry name" value="Lactonase_7-beta_prop"/>
</dbReference>
<comment type="similarity">
    <text evidence="2">Belongs to the cycloisomerase 2 family.</text>
</comment>
<dbReference type="PANTHER" id="PTHR30344:SF4">
    <property type="entry name" value="CYCLASE, PUTATIVE (AFU_ORTHOLOGUE AFUA_6G11580)-RELATED"/>
    <property type="match status" value="1"/>
</dbReference>
<dbReference type="InterPro" id="IPR007568">
    <property type="entry name" value="RTA1"/>
</dbReference>
<dbReference type="GO" id="GO:0017057">
    <property type="term" value="F:6-phosphogluconolactonase activity"/>
    <property type="evidence" value="ECO:0007669"/>
    <property type="project" value="TreeGrafter"/>
</dbReference>
<protein>
    <submittedName>
        <fullName evidence="7">Uncharacterized protein</fullName>
    </submittedName>
</protein>
<dbReference type="SUPFAM" id="SSF75011">
    <property type="entry name" value="3-carboxy-cis,cis-mucoante lactonizing enzyme"/>
    <property type="match status" value="1"/>
</dbReference>
<comment type="subcellular location">
    <subcellularLocation>
        <location evidence="1">Membrane</location>
        <topology evidence="1">Multi-pass membrane protein</topology>
    </subcellularLocation>
</comment>
<dbReference type="Pfam" id="PF04479">
    <property type="entry name" value="RTA1"/>
    <property type="match status" value="1"/>
</dbReference>
<dbReference type="GO" id="GO:0016020">
    <property type="term" value="C:membrane"/>
    <property type="evidence" value="ECO:0007669"/>
    <property type="project" value="UniProtKB-SubCell"/>
</dbReference>
<keyword evidence="8" id="KW-1185">Reference proteome</keyword>
<sequence length="563" mass="61559">MYIERNTIRLALALAGAGRTLAAIHRIASANRYTPPKFHSVAFDDETNELTLVKTIDSNNSHVWISLNHDKSEIYGSSMDNGRLSSYDAATLELTGIVQTSGACLGQNSAFNVATRTEPYYVISGSYGSRNGCAMSIAVTDNGSFDDMSQSWRYEAVSSAHGLAIQEVNGTELLYTADMGANVIWVHAIDKSGNVEELQRAELEGAGLKPRHLIIHPQGTYAYVTLEATNSLLALKLDEAGLVDEGGESSQFQVLEEGTSNANYWSAGVSLSVNKRYLWFTTRGRAGTSGLISCFLLDEHGSVVSKMFTLETGTSNTISSSVTAAPWSDEHAILTDAPGAYIEVWKLDEPLEATDGDVLEYATAKENPEAVRMSNLVDASLRAPEDRAMRCEHHEDGNPAHKLYEAYLHWAANGMTRCETIGYAARASSAMEEEGCWQLGPYIIETTLILIAPAFMAASIYMILGRIILLTDGERHAMIRKKWLTMTFVAGDVLSLLLQSSAFVYVFDATLMILVLGWMNWFHPGEIGLLLRGGPAGKNGLELMYKTGRSKIDDQSSAWREDV</sequence>
<evidence type="ECO:0000256" key="3">
    <source>
        <dbReference type="ARBA" id="ARBA00022692"/>
    </source>
</evidence>
<feature type="transmembrane region" description="Helical" evidence="6">
    <location>
        <begin position="448"/>
        <end position="470"/>
    </location>
</feature>
<keyword evidence="3 6" id="KW-0812">Transmembrane</keyword>
<dbReference type="PANTHER" id="PTHR30344">
    <property type="entry name" value="6-PHOSPHOGLUCONOLACTONASE-RELATED"/>
    <property type="match status" value="1"/>
</dbReference>
<dbReference type="EMBL" id="CALLCH030000010">
    <property type="protein sequence ID" value="CAI4214103.1"/>
    <property type="molecule type" value="Genomic_DNA"/>
</dbReference>
<dbReference type="OrthoDB" id="1715191at2759"/>
<evidence type="ECO:0000256" key="5">
    <source>
        <dbReference type="ARBA" id="ARBA00023136"/>
    </source>
</evidence>
<evidence type="ECO:0000256" key="6">
    <source>
        <dbReference type="SAM" id="Phobius"/>
    </source>
</evidence>
<comment type="caution">
    <text evidence="7">The sequence shown here is derived from an EMBL/GenBank/DDBJ whole genome shotgun (WGS) entry which is preliminary data.</text>
</comment>
<feature type="transmembrane region" description="Helical" evidence="6">
    <location>
        <begin position="482"/>
        <end position="498"/>
    </location>
</feature>
<keyword evidence="5 6" id="KW-0472">Membrane</keyword>
<dbReference type="Gene3D" id="2.130.10.10">
    <property type="entry name" value="YVTN repeat-like/Quinoprotein amine dehydrogenase"/>
    <property type="match status" value="1"/>
</dbReference>
<keyword evidence="4 6" id="KW-1133">Transmembrane helix</keyword>
<dbReference type="AlphaFoldDB" id="A0A9P1H188"/>
<name>A0A9P1H188_9PEZI</name>
<evidence type="ECO:0000313" key="8">
    <source>
        <dbReference type="Proteomes" id="UP000838763"/>
    </source>
</evidence>
<dbReference type="InterPro" id="IPR050282">
    <property type="entry name" value="Cycloisomerase_2"/>
</dbReference>
<organism evidence="7 8">
    <name type="scientific">Parascedosporium putredinis</name>
    <dbReference type="NCBI Taxonomy" id="1442378"/>
    <lineage>
        <taxon>Eukaryota</taxon>
        <taxon>Fungi</taxon>
        <taxon>Dikarya</taxon>
        <taxon>Ascomycota</taxon>
        <taxon>Pezizomycotina</taxon>
        <taxon>Sordariomycetes</taxon>
        <taxon>Hypocreomycetidae</taxon>
        <taxon>Microascales</taxon>
        <taxon>Microascaceae</taxon>
        <taxon>Parascedosporium</taxon>
    </lineage>
</organism>
<reference evidence="7" key="1">
    <citation type="submission" date="2022-11" db="EMBL/GenBank/DDBJ databases">
        <authorList>
            <person name="Scott C."/>
            <person name="Bruce N."/>
        </authorList>
    </citation>
    <scope>NUCLEOTIDE SEQUENCE</scope>
</reference>
<accession>A0A9P1H188</accession>
<proteinExistence type="inferred from homology"/>
<evidence type="ECO:0000256" key="2">
    <source>
        <dbReference type="ARBA" id="ARBA00005564"/>
    </source>
</evidence>
<evidence type="ECO:0000256" key="4">
    <source>
        <dbReference type="ARBA" id="ARBA00022989"/>
    </source>
</evidence>
<dbReference type="Proteomes" id="UP000838763">
    <property type="component" value="Unassembled WGS sequence"/>
</dbReference>
<dbReference type="Pfam" id="PF10282">
    <property type="entry name" value="Lactonase"/>
    <property type="match status" value="1"/>
</dbReference>